<dbReference type="EMBL" id="JAIWYP010000005">
    <property type="protein sequence ID" value="KAH3821661.1"/>
    <property type="molecule type" value="Genomic_DNA"/>
</dbReference>
<reference evidence="1" key="2">
    <citation type="submission" date="2020-11" db="EMBL/GenBank/DDBJ databases">
        <authorList>
            <person name="McCartney M.A."/>
            <person name="Auch B."/>
            <person name="Kono T."/>
            <person name="Mallez S."/>
            <person name="Becker A."/>
            <person name="Gohl D.M."/>
            <person name="Silverstein K.A.T."/>
            <person name="Koren S."/>
            <person name="Bechman K.B."/>
            <person name="Herman A."/>
            <person name="Abrahante J.E."/>
            <person name="Garbe J."/>
        </authorList>
    </citation>
    <scope>NUCLEOTIDE SEQUENCE</scope>
    <source>
        <strain evidence="1">Duluth1</strain>
        <tissue evidence="1">Whole animal</tissue>
    </source>
</reference>
<dbReference type="AlphaFoldDB" id="A0A9D4JRI5"/>
<organism evidence="1 2">
    <name type="scientific">Dreissena polymorpha</name>
    <name type="common">Zebra mussel</name>
    <name type="synonym">Mytilus polymorpha</name>
    <dbReference type="NCBI Taxonomy" id="45954"/>
    <lineage>
        <taxon>Eukaryota</taxon>
        <taxon>Metazoa</taxon>
        <taxon>Spiralia</taxon>
        <taxon>Lophotrochozoa</taxon>
        <taxon>Mollusca</taxon>
        <taxon>Bivalvia</taxon>
        <taxon>Autobranchia</taxon>
        <taxon>Heteroconchia</taxon>
        <taxon>Euheterodonta</taxon>
        <taxon>Imparidentia</taxon>
        <taxon>Neoheterodontei</taxon>
        <taxon>Myida</taxon>
        <taxon>Dreissenoidea</taxon>
        <taxon>Dreissenidae</taxon>
        <taxon>Dreissena</taxon>
    </lineage>
</organism>
<gene>
    <name evidence="1" type="ORF">DPMN_123427</name>
</gene>
<dbReference type="Gene3D" id="3.90.215.10">
    <property type="entry name" value="Gamma Fibrinogen, chain A, domain 1"/>
    <property type="match status" value="1"/>
</dbReference>
<dbReference type="InterPro" id="IPR014716">
    <property type="entry name" value="Fibrinogen_a/b/g_C_1"/>
</dbReference>
<proteinExistence type="predicted"/>
<dbReference type="SUPFAM" id="SSF56496">
    <property type="entry name" value="Fibrinogen C-terminal domain-like"/>
    <property type="match status" value="1"/>
</dbReference>
<dbReference type="InterPro" id="IPR036056">
    <property type="entry name" value="Fibrinogen-like_C"/>
</dbReference>
<protein>
    <submittedName>
        <fullName evidence="1">Uncharacterized protein</fullName>
    </submittedName>
</protein>
<keyword evidence="2" id="KW-1185">Reference proteome</keyword>
<comment type="caution">
    <text evidence="1">The sequence shown here is derived from an EMBL/GenBank/DDBJ whole genome shotgun (WGS) entry which is preliminary data.</text>
</comment>
<reference evidence="1" key="1">
    <citation type="journal article" date="2019" name="bioRxiv">
        <title>The Genome of the Zebra Mussel, Dreissena polymorpha: A Resource for Invasive Species Research.</title>
        <authorList>
            <person name="McCartney M.A."/>
            <person name="Auch B."/>
            <person name="Kono T."/>
            <person name="Mallez S."/>
            <person name="Zhang Y."/>
            <person name="Obille A."/>
            <person name="Becker A."/>
            <person name="Abrahante J.E."/>
            <person name="Garbe J."/>
            <person name="Badalamenti J.P."/>
            <person name="Herman A."/>
            <person name="Mangelson H."/>
            <person name="Liachko I."/>
            <person name="Sullivan S."/>
            <person name="Sone E.D."/>
            <person name="Koren S."/>
            <person name="Silverstein K.A.T."/>
            <person name="Beckman K.B."/>
            <person name="Gohl D.M."/>
        </authorList>
    </citation>
    <scope>NUCLEOTIDE SEQUENCE</scope>
    <source>
        <strain evidence="1">Duluth1</strain>
        <tissue evidence="1">Whole animal</tissue>
    </source>
</reference>
<evidence type="ECO:0000313" key="2">
    <source>
        <dbReference type="Proteomes" id="UP000828390"/>
    </source>
</evidence>
<accession>A0A9D4JRI5</accession>
<evidence type="ECO:0000313" key="1">
    <source>
        <dbReference type="EMBL" id="KAH3821661.1"/>
    </source>
</evidence>
<sequence length="75" mass="8464">MSCINSDPIEKFELLFISGLKYIYEMTTHGSYQLRVDIVNSSGSSEYEVYEGFSLQHGTNYTLNVGSRIRSDGSK</sequence>
<name>A0A9D4JRI5_DREPO</name>
<dbReference type="Proteomes" id="UP000828390">
    <property type="component" value="Unassembled WGS sequence"/>
</dbReference>